<evidence type="ECO:0000313" key="2">
    <source>
        <dbReference type="Proteomes" id="UP000800093"/>
    </source>
</evidence>
<protein>
    <submittedName>
        <fullName evidence="1">Uncharacterized protein</fullName>
    </submittedName>
</protein>
<dbReference type="OrthoDB" id="429143at2759"/>
<keyword evidence="2" id="KW-1185">Reference proteome</keyword>
<proteinExistence type="predicted"/>
<accession>A0A9P4K1Y3</accession>
<name>A0A9P4K1Y3_9PLEO</name>
<comment type="caution">
    <text evidence="1">The sequence shown here is derived from an EMBL/GenBank/DDBJ whole genome shotgun (WGS) entry which is preliminary data.</text>
</comment>
<sequence>RNVPHGLAEVCSTLELPSECNIIILSSGMVGITTIYHILHDNDNILLIVVLEA</sequence>
<reference evidence="2" key="1">
    <citation type="journal article" date="2020" name="Stud. Mycol.">
        <title>101 Dothideomycetes genomes: A test case for predicting lifestyles and emergence of pathogens.</title>
        <authorList>
            <person name="Haridas S."/>
            <person name="Albert R."/>
            <person name="Binder M."/>
            <person name="Bloem J."/>
            <person name="LaButti K."/>
            <person name="Salamov A."/>
            <person name="Andreopoulos B."/>
            <person name="Baker S."/>
            <person name="Barry K."/>
            <person name="Bills G."/>
            <person name="Bluhm B."/>
            <person name="Cannon C."/>
            <person name="Castanera R."/>
            <person name="Culley D."/>
            <person name="Daum C."/>
            <person name="Ezra D."/>
            <person name="Gonzalez J."/>
            <person name="Henrissat B."/>
            <person name="Kuo A."/>
            <person name="Liang C."/>
            <person name="Lipzen A."/>
            <person name="Lutzoni F."/>
            <person name="Magnuson J."/>
            <person name="Mondo S."/>
            <person name="Nolan M."/>
            <person name="Ohm R."/>
            <person name="Pangilinan J."/>
            <person name="Park H.-J."/>
            <person name="Ramirez L."/>
            <person name="Alfaro M."/>
            <person name="Sun H."/>
            <person name="Tritt A."/>
            <person name="Yoshinaga Y."/>
            <person name="Zwiers L.-H."/>
            <person name="Turgeon B."/>
            <person name="Goodwin S."/>
            <person name="Spatafora J."/>
            <person name="Crous P."/>
            <person name="Grigoriev I."/>
        </authorList>
    </citation>
    <scope>NUCLEOTIDE SEQUENCE [LARGE SCALE GENOMIC DNA]</scope>
    <source>
        <strain evidence="2">CBS 304.66</strain>
    </source>
</reference>
<feature type="non-terminal residue" evidence="1">
    <location>
        <position position="1"/>
    </location>
</feature>
<dbReference type="AlphaFoldDB" id="A0A9P4K1Y3"/>
<organism evidence="1 2">
    <name type="scientific">Lojkania enalia</name>
    <dbReference type="NCBI Taxonomy" id="147567"/>
    <lineage>
        <taxon>Eukaryota</taxon>
        <taxon>Fungi</taxon>
        <taxon>Dikarya</taxon>
        <taxon>Ascomycota</taxon>
        <taxon>Pezizomycotina</taxon>
        <taxon>Dothideomycetes</taxon>
        <taxon>Pleosporomycetidae</taxon>
        <taxon>Pleosporales</taxon>
        <taxon>Pleosporales incertae sedis</taxon>
        <taxon>Lojkania</taxon>
    </lineage>
</organism>
<gene>
    <name evidence="1" type="ORF">CC78DRAFT_472450</name>
</gene>
<dbReference type="EMBL" id="ML986676">
    <property type="protein sequence ID" value="KAF2260648.1"/>
    <property type="molecule type" value="Genomic_DNA"/>
</dbReference>
<dbReference type="Proteomes" id="UP000800093">
    <property type="component" value="Unassembled WGS sequence"/>
</dbReference>
<evidence type="ECO:0000313" key="1">
    <source>
        <dbReference type="EMBL" id="KAF2260648.1"/>
    </source>
</evidence>